<dbReference type="Pfam" id="PF07690">
    <property type="entry name" value="MFS_1"/>
    <property type="match status" value="1"/>
</dbReference>
<evidence type="ECO:0000313" key="8">
    <source>
        <dbReference type="EMBL" id="KAK8046181.1"/>
    </source>
</evidence>
<organism evidence="8 9">
    <name type="scientific">Apiospora saccharicola</name>
    <dbReference type="NCBI Taxonomy" id="335842"/>
    <lineage>
        <taxon>Eukaryota</taxon>
        <taxon>Fungi</taxon>
        <taxon>Dikarya</taxon>
        <taxon>Ascomycota</taxon>
        <taxon>Pezizomycotina</taxon>
        <taxon>Sordariomycetes</taxon>
        <taxon>Xylariomycetidae</taxon>
        <taxon>Amphisphaeriales</taxon>
        <taxon>Apiosporaceae</taxon>
        <taxon>Apiospora</taxon>
    </lineage>
</organism>
<evidence type="ECO:0000256" key="6">
    <source>
        <dbReference type="SAM" id="MobiDB-lite"/>
    </source>
</evidence>
<keyword evidence="5 7" id="KW-0472">Membrane</keyword>
<feature type="transmembrane region" description="Helical" evidence="7">
    <location>
        <begin position="105"/>
        <end position="124"/>
    </location>
</feature>
<reference evidence="8 9" key="1">
    <citation type="submission" date="2023-01" db="EMBL/GenBank/DDBJ databases">
        <title>Analysis of 21 Apiospora genomes using comparative genomics revels a genus with tremendous synthesis potential of carbohydrate active enzymes and secondary metabolites.</title>
        <authorList>
            <person name="Sorensen T."/>
        </authorList>
    </citation>
    <scope>NUCLEOTIDE SEQUENCE [LARGE SCALE GENOMIC DNA]</scope>
    <source>
        <strain evidence="8 9">CBS 83171</strain>
    </source>
</reference>
<evidence type="ECO:0000256" key="5">
    <source>
        <dbReference type="ARBA" id="ARBA00023136"/>
    </source>
</evidence>
<evidence type="ECO:0000256" key="2">
    <source>
        <dbReference type="ARBA" id="ARBA00022448"/>
    </source>
</evidence>
<gene>
    <name evidence="8" type="ORF">PG996_014245</name>
</gene>
<feature type="transmembrane region" description="Helical" evidence="7">
    <location>
        <begin position="136"/>
        <end position="160"/>
    </location>
</feature>
<evidence type="ECO:0000256" key="7">
    <source>
        <dbReference type="SAM" id="Phobius"/>
    </source>
</evidence>
<sequence>MPSGKQIEKAPGPCGLGEVKSDRSPAYEHPIDSDEVYTEEEQRHIIHRIDRRPITGGLGQSCCFFGDEENTDVEDSTFEAGFFPGAVYLLSTWYTRFDMQKRYTLFYGIGCVAGALGGILAYGLSHMEGLGGLRGWRWIFVIEGIISCLAALFSYIYLVGFPEESHHSWKFLTRQERDFVIRRVNSDRGDAITAPFSLLEFLKPAKDFKVWVFAMIFFCVTTIGYSINYFLPIILLGMGDVAEAQCLVLPPWVFTGLFMYGQAWIGDRYRLRGPIIAFNAVLAIVGLVVMAFHDHSPVRYFGVSLVVAGASGNTPPVLTYQANNIRGHWKRAFCSATLVGAGGVGGIAGALVFRSQDQPNYLPGIYASIACNVCILGCTGALSAWF</sequence>
<comment type="caution">
    <text evidence="8">The sequence shown here is derived from an EMBL/GenBank/DDBJ whole genome shotgun (WGS) entry which is preliminary data.</text>
</comment>
<dbReference type="InterPro" id="IPR036259">
    <property type="entry name" value="MFS_trans_sf"/>
</dbReference>
<evidence type="ECO:0000256" key="4">
    <source>
        <dbReference type="ARBA" id="ARBA00022989"/>
    </source>
</evidence>
<name>A0ABR1THR3_9PEZI</name>
<evidence type="ECO:0000256" key="3">
    <source>
        <dbReference type="ARBA" id="ARBA00022692"/>
    </source>
</evidence>
<feature type="transmembrane region" description="Helical" evidence="7">
    <location>
        <begin position="210"/>
        <end position="235"/>
    </location>
</feature>
<keyword evidence="3 7" id="KW-0812">Transmembrane</keyword>
<dbReference type="Gene3D" id="1.20.1250.20">
    <property type="entry name" value="MFS general substrate transporter like domains"/>
    <property type="match status" value="2"/>
</dbReference>
<dbReference type="PANTHER" id="PTHR43791">
    <property type="entry name" value="PERMEASE-RELATED"/>
    <property type="match status" value="1"/>
</dbReference>
<proteinExistence type="predicted"/>
<comment type="subcellular location">
    <subcellularLocation>
        <location evidence="1">Membrane</location>
        <topology evidence="1">Multi-pass membrane protein</topology>
    </subcellularLocation>
</comment>
<dbReference type="SUPFAM" id="SSF103473">
    <property type="entry name" value="MFS general substrate transporter"/>
    <property type="match status" value="1"/>
</dbReference>
<keyword evidence="9" id="KW-1185">Reference proteome</keyword>
<feature type="transmembrane region" description="Helical" evidence="7">
    <location>
        <begin position="332"/>
        <end position="353"/>
    </location>
</feature>
<feature type="transmembrane region" description="Helical" evidence="7">
    <location>
        <begin position="273"/>
        <end position="292"/>
    </location>
</feature>
<feature type="transmembrane region" description="Helical" evidence="7">
    <location>
        <begin position="298"/>
        <end position="320"/>
    </location>
</feature>
<evidence type="ECO:0000256" key="1">
    <source>
        <dbReference type="ARBA" id="ARBA00004141"/>
    </source>
</evidence>
<protein>
    <submittedName>
        <fullName evidence="8">Phthalate transporter</fullName>
    </submittedName>
</protein>
<evidence type="ECO:0000313" key="9">
    <source>
        <dbReference type="Proteomes" id="UP001446871"/>
    </source>
</evidence>
<feature type="transmembrane region" description="Helical" evidence="7">
    <location>
        <begin position="365"/>
        <end position="385"/>
    </location>
</feature>
<dbReference type="InterPro" id="IPR011701">
    <property type="entry name" value="MFS"/>
</dbReference>
<accession>A0ABR1THR3</accession>
<keyword evidence="2" id="KW-0813">Transport</keyword>
<keyword evidence="4 7" id="KW-1133">Transmembrane helix</keyword>
<feature type="transmembrane region" description="Helical" evidence="7">
    <location>
        <begin position="241"/>
        <end position="261"/>
    </location>
</feature>
<dbReference type="PANTHER" id="PTHR43791:SF47">
    <property type="entry name" value="MAJOR FACILITATOR SUPERFAMILY (MFS) PROFILE DOMAIN-CONTAINING PROTEIN-RELATED"/>
    <property type="match status" value="1"/>
</dbReference>
<dbReference type="Proteomes" id="UP001446871">
    <property type="component" value="Unassembled WGS sequence"/>
</dbReference>
<feature type="region of interest" description="Disordered" evidence="6">
    <location>
        <begin position="1"/>
        <end position="27"/>
    </location>
</feature>
<dbReference type="EMBL" id="JAQQWM010000009">
    <property type="protein sequence ID" value="KAK8046181.1"/>
    <property type="molecule type" value="Genomic_DNA"/>
</dbReference>